<reference evidence="1 2" key="1">
    <citation type="journal article" date="2020" name="Front. Microbiol.">
        <title>Phenotypic and Genetic Characterization of the Cheese Ripening Yeast Geotrichum candidum.</title>
        <authorList>
            <person name="Perkins V."/>
            <person name="Vignola S."/>
            <person name="Lessard M.H."/>
            <person name="Plante P.L."/>
            <person name="Corbeil J."/>
            <person name="Dugat-Bony E."/>
            <person name="Frenette M."/>
            <person name="Labrie S."/>
        </authorList>
    </citation>
    <scope>NUCLEOTIDE SEQUENCE [LARGE SCALE GENOMIC DNA]</scope>
    <source>
        <strain evidence="1 2">LMA-1147</strain>
    </source>
</reference>
<keyword evidence="2" id="KW-1185">Reference proteome</keyword>
<gene>
    <name evidence="1" type="ORF">D0Z00_003795</name>
</gene>
<name>A0ACB6V042_9ASCO</name>
<proteinExistence type="predicted"/>
<dbReference type="EMBL" id="QVQA01000197">
    <property type="protein sequence ID" value="KAF5093896.1"/>
    <property type="molecule type" value="Genomic_DNA"/>
</dbReference>
<dbReference type="Proteomes" id="UP000744676">
    <property type="component" value="Unassembled WGS sequence"/>
</dbReference>
<organism evidence="1 2">
    <name type="scientific">Geotrichum galactomycetum</name>
    <dbReference type="NCBI Taxonomy" id="27317"/>
    <lineage>
        <taxon>Eukaryota</taxon>
        <taxon>Fungi</taxon>
        <taxon>Dikarya</taxon>
        <taxon>Ascomycota</taxon>
        <taxon>Saccharomycotina</taxon>
        <taxon>Dipodascomycetes</taxon>
        <taxon>Dipodascales</taxon>
        <taxon>Dipodascaceae</taxon>
        <taxon>Geotrichum</taxon>
    </lineage>
</organism>
<protein>
    <submittedName>
        <fullName evidence="1">Uncharacterized protein</fullName>
    </submittedName>
</protein>
<sequence>MVGEGLISPSIAYSILQQPNGNDLTAAFTSNSGNHGMTRAKSLNQLHQRYQAAGSIRGVPAESSGIASTAGSIWSGGNNVNGSGIAEESVDDRGSETGNRGATDVSKETQLHLPTVRDLKRAVSGLSMRSTYLRGTKGTDVVSTITEPPSWKPDAAKGKINVSNFLDTIDVDELGPENRFV</sequence>
<evidence type="ECO:0000313" key="2">
    <source>
        <dbReference type="Proteomes" id="UP000744676"/>
    </source>
</evidence>
<evidence type="ECO:0000313" key="1">
    <source>
        <dbReference type="EMBL" id="KAF5093896.1"/>
    </source>
</evidence>
<accession>A0ACB6V042</accession>
<comment type="caution">
    <text evidence="1">The sequence shown here is derived from an EMBL/GenBank/DDBJ whole genome shotgun (WGS) entry which is preliminary data.</text>
</comment>